<evidence type="ECO:0000313" key="8">
    <source>
        <dbReference type="Proteomes" id="UP000072741"/>
    </source>
</evidence>
<accession>A0A147GRZ2</accession>
<evidence type="ECO:0008006" key="9">
    <source>
        <dbReference type="Google" id="ProtNLM"/>
    </source>
</evidence>
<dbReference type="RefSeq" id="WP_058642835.1">
    <property type="nucleotide sequence ID" value="NZ_LDSL01000096.1"/>
</dbReference>
<feature type="transmembrane region" description="Helical" evidence="6">
    <location>
        <begin position="137"/>
        <end position="169"/>
    </location>
</feature>
<evidence type="ECO:0000256" key="5">
    <source>
        <dbReference type="ARBA" id="ARBA00023136"/>
    </source>
</evidence>
<evidence type="ECO:0000256" key="4">
    <source>
        <dbReference type="ARBA" id="ARBA00022989"/>
    </source>
</evidence>
<keyword evidence="5 6" id="KW-0472">Membrane</keyword>
<keyword evidence="4 6" id="KW-1133">Transmembrane helix</keyword>
<sequence length="320" mass="33066">MSRHALTPRVGPRARRAVQALSAVLALGLLAWLLQGVDVHALADTARRMPAATWALALAGVAATYALRAARLQAEWQGRTGARFVDCLALFAWHNAAVSLLPLRAGEAGYAWWLHRHWQVPLARSLPSLLWLRLQDAAVLGTLVVALLVSPGLALAAVAAMAALAAVLLRRGWHGALHDGDDVHGAGRAPWPRRLLQGLYGGRGGWRSWAFCIANWAIKLGVSALLLQAAGLRPAALGWCGAAGAEAGAALPLQAPAGLGVFEAGALAGVHACTAAPMEAGTVVGAALLVHALWLLASVGAALAVLVARRGLAAPLRAPS</sequence>
<keyword evidence="3 6" id="KW-0812">Transmembrane</keyword>
<evidence type="ECO:0000313" key="7">
    <source>
        <dbReference type="EMBL" id="KTT18968.1"/>
    </source>
</evidence>
<feature type="transmembrane region" description="Helical" evidence="6">
    <location>
        <begin position="52"/>
        <end position="70"/>
    </location>
</feature>
<comment type="caution">
    <text evidence="7">The sequence shown here is derived from an EMBL/GenBank/DDBJ whole genome shotgun (WGS) entry which is preliminary data.</text>
</comment>
<gene>
    <name evidence="7" type="ORF">NS331_15360</name>
</gene>
<reference evidence="7 8" key="1">
    <citation type="journal article" date="2016" name="Front. Microbiol.">
        <title>Genomic Resource of Rice Seed Associated Bacteria.</title>
        <authorList>
            <person name="Midha S."/>
            <person name="Bansal K."/>
            <person name="Sharma S."/>
            <person name="Kumar N."/>
            <person name="Patil P.P."/>
            <person name="Chaudhry V."/>
            <person name="Patil P.B."/>
        </authorList>
    </citation>
    <scope>NUCLEOTIDE SEQUENCE [LARGE SCALE GENOMIC DNA]</scope>
    <source>
        <strain evidence="7 8">NS331</strain>
    </source>
</reference>
<feature type="transmembrane region" description="Helical" evidence="6">
    <location>
        <begin position="286"/>
        <end position="308"/>
    </location>
</feature>
<evidence type="ECO:0000256" key="2">
    <source>
        <dbReference type="ARBA" id="ARBA00022475"/>
    </source>
</evidence>
<comment type="subcellular location">
    <subcellularLocation>
        <location evidence="1">Cell membrane</location>
        <topology evidence="1">Multi-pass membrane protein</topology>
    </subcellularLocation>
</comment>
<evidence type="ECO:0000256" key="3">
    <source>
        <dbReference type="ARBA" id="ARBA00022692"/>
    </source>
</evidence>
<evidence type="ECO:0000256" key="6">
    <source>
        <dbReference type="SAM" id="Phobius"/>
    </source>
</evidence>
<keyword evidence="2" id="KW-1003">Cell membrane</keyword>
<name>A0A147GRZ2_9BURK</name>
<dbReference type="InterPro" id="IPR022791">
    <property type="entry name" value="L-PG_synthase/AglD"/>
</dbReference>
<dbReference type="EMBL" id="LDSL01000096">
    <property type="protein sequence ID" value="KTT18968.1"/>
    <property type="molecule type" value="Genomic_DNA"/>
</dbReference>
<proteinExistence type="predicted"/>
<dbReference type="Pfam" id="PF03706">
    <property type="entry name" value="LPG_synthase_TM"/>
    <property type="match status" value="1"/>
</dbReference>
<keyword evidence="8" id="KW-1185">Reference proteome</keyword>
<evidence type="ECO:0000256" key="1">
    <source>
        <dbReference type="ARBA" id="ARBA00004651"/>
    </source>
</evidence>
<protein>
    <recommendedName>
        <fullName evidence="9">Lysylphosphatidylglycerol synthase-like protein</fullName>
    </recommendedName>
</protein>
<dbReference type="Proteomes" id="UP000072741">
    <property type="component" value="Unassembled WGS sequence"/>
</dbReference>
<dbReference type="AlphaFoldDB" id="A0A147GRZ2"/>
<organism evidence="7 8">
    <name type="scientific">Pseudacidovorax intermedius</name>
    <dbReference type="NCBI Taxonomy" id="433924"/>
    <lineage>
        <taxon>Bacteria</taxon>
        <taxon>Pseudomonadati</taxon>
        <taxon>Pseudomonadota</taxon>
        <taxon>Betaproteobacteria</taxon>
        <taxon>Burkholderiales</taxon>
        <taxon>Comamonadaceae</taxon>
        <taxon>Pseudacidovorax</taxon>
    </lineage>
</organism>
<dbReference type="GO" id="GO:0005886">
    <property type="term" value="C:plasma membrane"/>
    <property type="evidence" value="ECO:0007669"/>
    <property type="project" value="UniProtKB-SubCell"/>
</dbReference>